<proteinExistence type="predicted"/>
<dbReference type="AlphaFoldDB" id="A0A8D9EHW1"/>
<dbReference type="EMBL" id="HBUF01538054">
    <property type="protein sequence ID" value="CAG6754062.1"/>
    <property type="molecule type" value="Transcribed_RNA"/>
</dbReference>
<organism evidence="2">
    <name type="scientific">Cacopsylla melanoneura</name>
    <dbReference type="NCBI Taxonomy" id="428564"/>
    <lineage>
        <taxon>Eukaryota</taxon>
        <taxon>Metazoa</taxon>
        <taxon>Ecdysozoa</taxon>
        <taxon>Arthropoda</taxon>
        <taxon>Hexapoda</taxon>
        <taxon>Insecta</taxon>
        <taxon>Pterygota</taxon>
        <taxon>Neoptera</taxon>
        <taxon>Paraneoptera</taxon>
        <taxon>Hemiptera</taxon>
        <taxon>Sternorrhyncha</taxon>
        <taxon>Psylloidea</taxon>
        <taxon>Psyllidae</taxon>
        <taxon>Psyllinae</taxon>
        <taxon>Cacopsylla</taxon>
    </lineage>
</organism>
<keyword evidence="1" id="KW-0812">Transmembrane</keyword>
<accession>A0A8D9EHW1</accession>
<name>A0A8D9EHW1_9HEMI</name>
<protein>
    <submittedName>
        <fullName evidence="2">Uncharacterized protein</fullName>
    </submittedName>
</protein>
<feature type="transmembrane region" description="Helical" evidence="1">
    <location>
        <begin position="57"/>
        <end position="76"/>
    </location>
</feature>
<evidence type="ECO:0000313" key="2">
    <source>
        <dbReference type="EMBL" id="CAG6754062.1"/>
    </source>
</evidence>
<keyword evidence="1" id="KW-0472">Membrane</keyword>
<keyword evidence="1" id="KW-1133">Transmembrane helix</keyword>
<sequence>MYTRLLKDAITWSIEIYKFSSNRMCQKCTTGLRDFGRSVTPRDSAVRLTTKDTTLQFQYVFLSLFIFSFRIILKLIDKANNMELHYVLSKNPHFVKSSDFVLFLHFCWTQILNSKMKRGEKTPK</sequence>
<evidence type="ECO:0000256" key="1">
    <source>
        <dbReference type="SAM" id="Phobius"/>
    </source>
</evidence>
<reference evidence="2" key="1">
    <citation type="submission" date="2021-05" db="EMBL/GenBank/DDBJ databases">
        <authorList>
            <person name="Alioto T."/>
            <person name="Alioto T."/>
            <person name="Gomez Garrido J."/>
        </authorList>
    </citation>
    <scope>NUCLEOTIDE SEQUENCE</scope>
</reference>